<dbReference type="InterPro" id="IPR036705">
    <property type="entry name" value="Ribosyl_crysJ1_sf"/>
</dbReference>
<evidence type="ECO:0000313" key="1">
    <source>
        <dbReference type="EMBL" id="MBF4692786.1"/>
    </source>
</evidence>
<accession>A0ABR9ZQR3</accession>
<evidence type="ECO:0000313" key="2">
    <source>
        <dbReference type="Proteomes" id="UP000614200"/>
    </source>
</evidence>
<sequence length="698" mass="77714">MIPENYLEKTYAGFLGMNIGIRLGAPVEPTAWTSERIERFYGDIKDYVKPFKNFAADDDVNGPVYFLRALTDRENKNSLTPQDVANAWLNYTREGVGMFWWGGYGVSTEHTAYLNLKRGVSAPLSGSASTNGLVMSEQIGGQIFIDTWGLIFPDQIEKAAEFASIAASVSHDFNGKYGAAFIAACISKAYVTSDVLEIVSAGLSQIPKSSTYAEVVRAVMQFHEAHPEDFRLCLKFLQDHWGYDKYTGVCHIIPNAGVCVLSMLYGKTFNRTVEIATMCGWDTDCNAGNVGTIMGVAGGLEQVGMHYRKPINDSVVLSGISGYLNILDIPTYVKEIAIIGYEQSGVAAPKSLLESYRAGEIYFDFELSGATHNFRVSNPTFCSIRHSDRIAYKGTGSLEILFDRMSRGQSSKIYYKPFYRRFDFDDERYMPVFSPTAYPGQIVSMMVSLKQFSGESIIINPYVRNTDTKADVLLGGIVLKDELWHEIQFVIPDLGGSMIDEIGLLFEANSPAKNKDFGCLYIDEFSISGKAHYTIDISKQSAELASITPFSHNHGAWQIEAGLMEAMCLEHAEAMTGNYYSKDICVKGSIKPHTGQMHFISLRVQGALKGYYAGLYKEGIAILRHNHELEVLAYMDYAWEFEEQYPIEFSAIGDQLIFKIDGREALSCVDHVLKYGMVGYALYECGRCGFGNLEVETF</sequence>
<protein>
    <submittedName>
        <fullName evidence="1">ADP-ribosylglycohydrolase family protein</fullName>
    </submittedName>
</protein>
<gene>
    <name evidence="1" type="ORF">ISU02_06630</name>
</gene>
<comment type="caution">
    <text evidence="1">The sequence shown here is derived from an EMBL/GenBank/DDBJ whole genome shotgun (WGS) entry which is preliminary data.</text>
</comment>
<dbReference type="EMBL" id="JADKNH010000003">
    <property type="protein sequence ID" value="MBF4692786.1"/>
    <property type="molecule type" value="Genomic_DNA"/>
</dbReference>
<dbReference type="InterPro" id="IPR005502">
    <property type="entry name" value="Ribosyl_crysJ1"/>
</dbReference>
<keyword evidence="2" id="KW-1185">Reference proteome</keyword>
<dbReference type="RefSeq" id="WP_194701022.1">
    <property type="nucleotide sequence ID" value="NZ_JADKNH010000003.1"/>
</dbReference>
<proteinExistence type="predicted"/>
<dbReference type="Gene3D" id="1.10.4080.10">
    <property type="entry name" value="ADP-ribosylation/Crystallin J1"/>
    <property type="match status" value="1"/>
</dbReference>
<name>A0ABR9ZQR3_9FIRM</name>
<dbReference type="Pfam" id="PF03747">
    <property type="entry name" value="ADP_ribosyl_GH"/>
    <property type="match status" value="1"/>
</dbReference>
<dbReference type="Gene3D" id="2.60.120.560">
    <property type="entry name" value="Exo-inulinase, domain 1"/>
    <property type="match status" value="1"/>
</dbReference>
<dbReference type="Proteomes" id="UP000614200">
    <property type="component" value="Unassembled WGS sequence"/>
</dbReference>
<dbReference type="SUPFAM" id="SSF101478">
    <property type="entry name" value="ADP-ribosylglycohydrolase"/>
    <property type="match status" value="1"/>
</dbReference>
<reference evidence="1 2" key="1">
    <citation type="submission" date="2020-11" db="EMBL/GenBank/DDBJ databases">
        <title>Fusibacter basophilias sp. nov.</title>
        <authorList>
            <person name="Qiu D."/>
        </authorList>
    </citation>
    <scope>NUCLEOTIDE SEQUENCE [LARGE SCALE GENOMIC DNA]</scope>
    <source>
        <strain evidence="1 2">Q10-2</strain>
    </source>
</reference>
<organism evidence="1 2">
    <name type="scientific">Fusibacter ferrireducens</name>
    <dbReference type="NCBI Taxonomy" id="2785058"/>
    <lineage>
        <taxon>Bacteria</taxon>
        <taxon>Bacillati</taxon>
        <taxon>Bacillota</taxon>
        <taxon>Clostridia</taxon>
        <taxon>Eubacteriales</taxon>
        <taxon>Eubacteriales Family XII. Incertae Sedis</taxon>
        <taxon>Fusibacter</taxon>
    </lineage>
</organism>